<dbReference type="STRING" id="1505725.GA0061074_11131"/>
<dbReference type="AlphaFoldDB" id="A0A1C4BH55"/>
<evidence type="ECO:0000256" key="7">
    <source>
        <dbReference type="SAM" id="MobiDB-lite"/>
    </source>
</evidence>
<evidence type="ECO:0000313" key="10">
    <source>
        <dbReference type="Proteomes" id="UP000199268"/>
    </source>
</evidence>
<dbReference type="Pfam" id="PF02608">
    <property type="entry name" value="Bmp"/>
    <property type="match status" value="1"/>
</dbReference>
<accession>A0A1C4BH55</accession>
<feature type="region of interest" description="Disordered" evidence="7">
    <location>
        <begin position="329"/>
        <end position="359"/>
    </location>
</feature>
<evidence type="ECO:0000256" key="3">
    <source>
        <dbReference type="ARBA" id="ARBA00022475"/>
    </source>
</evidence>
<feature type="compositionally biased region" description="Basic and acidic residues" evidence="7">
    <location>
        <begin position="332"/>
        <end position="351"/>
    </location>
</feature>
<gene>
    <name evidence="9" type="ORF">GA0061074_11131</name>
</gene>
<dbReference type="Proteomes" id="UP000199268">
    <property type="component" value="Unassembled WGS sequence"/>
</dbReference>
<keyword evidence="3" id="KW-1003">Cell membrane</keyword>
<keyword evidence="4" id="KW-0732">Signal</keyword>
<proteinExistence type="inferred from homology"/>
<dbReference type="PANTHER" id="PTHR34296">
    <property type="entry name" value="TRANSCRIPTIONAL ACTIVATOR PROTEIN MED"/>
    <property type="match status" value="1"/>
</dbReference>
<evidence type="ECO:0000256" key="6">
    <source>
        <dbReference type="ARBA" id="ARBA00023288"/>
    </source>
</evidence>
<comment type="subcellular location">
    <subcellularLocation>
        <location evidence="1">Cell membrane</location>
        <topology evidence="1">Lipid-anchor</topology>
    </subcellularLocation>
</comment>
<protein>
    <submittedName>
        <fullName evidence="9">Basic membrane protein A</fullName>
    </submittedName>
</protein>
<comment type="similarity">
    <text evidence="2">Belongs to the BMP lipoprotein family.</text>
</comment>
<reference evidence="10" key="1">
    <citation type="submission" date="2016-08" db="EMBL/GenBank/DDBJ databases">
        <authorList>
            <person name="Varghese N."/>
            <person name="Submissions Spin"/>
        </authorList>
    </citation>
    <scope>NUCLEOTIDE SEQUENCE [LARGE SCALE GENOMIC DNA]</scope>
    <source>
        <strain evidence="10">R-53094</strain>
    </source>
</reference>
<evidence type="ECO:0000256" key="1">
    <source>
        <dbReference type="ARBA" id="ARBA00004193"/>
    </source>
</evidence>
<dbReference type="RefSeq" id="WP_092463314.1">
    <property type="nucleotide sequence ID" value="NZ_BJEE01000003.1"/>
</dbReference>
<evidence type="ECO:0000256" key="2">
    <source>
        <dbReference type="ARBA" id="ARBA00008610"/>
    </source>
</evidence>
<evidence type="ECO:0000256" key="5">
    <source>
        <dbReference type="ARBA" id="ARBA00023136"/>
    </source>
</evidence>
<sequence>MVSRRNLVIGGVAVVIIAGVGATVLGNKNTSTDKKDFSVAMVTDVGGVDDRSFNQSAWKGVTDWGKSHNLQKGKDGYDYFASKTNADFAPNFQQGVSANYNLLIGVGYATNDALVESAEKNKKTDYVLIDDKAKKSLKNVASMMFKQHEASYLAGVAAATKAHELGDNKVGFIGGMSSATIKAFQAGYVAGVKSVDPNMKVDVQYIESFTDTAKSKTIADAMYTSGSHIIFQAAGPAGNSVFTAAKDIDTKMNADDKNKAWVIGVDMDQKDQGDYKAKNGEAANLTMASAIKKIPSSVVKVANQSMKGNFPGGKVVTFGLKNNGVGLTKSNLNDKEKQAVQKAEDAVKAGDVKVPSKVN</sequence>
<dbReference type="CDD" id="cd06354">
    <property type="entry name" value="PBP1_PrnA-like"/>
    <property type="match status" value="1"/>
</dbReference>
<dbReference type="InterPro" id="IPR028082">
    <property type="entry name" value="Peripla_BP_I"/>
</dbReference>
<dbReference type="InterPro" id="IPR050957">
    <property type="entry name" value="BMP_lipoprotein"/>
</dbReference>
<dbReference type="InterPro" id="IPR003760">
    <property type="entry name" value="PnrA-like"/>
</dbReference>
<evidence type="ECO:0000259" key="8">
    <source>
        <dbReference type="Pfam" id="PF02608"/>
    </source>
</evidence>
<dbReference type="GO" id="GO:0005886">
    <property type="term" value="C:plasma membrane"/>
    <property type="evidence" value="ECO:0007669"/>
    <property type="project" value="UniProtKB-SubCell"/>
</dbReference>
<feature type="domain" description="ABC transporter substrate-binding protein PnrA-like" evidence="8">
    <location>
        <begin position="38"/>
        <end position="344"/>
    </location>
</feature>
<evidence type="ECO:0000313" key="9">
    <source>
        <dbReference type="EMBL" id="SCC06185.1"/>
    </source>
</evidence>
<name>A0A1C4BH55_9LACO</name>
<dbReference type="OrthoDB" id="9784230at2"/>
<dbReference type="PANTHER" id="PTHR34296:SF2">
    <property type="entry name" value="ABC TRANSPORTER GUANOSINE-BINDING PROTEIN NUPN"/>
    <property type="match status" value="1"/>
</dbReference>
<keyword evidence="6" id="KW-0449">Lipoprotein</keyword>
<dbReference type="SUPFAM" id="SSF53822">
    <property type="entry name" value="Periplasmic binding protein-like I"/>
    <property type="match status" value="1"/>
</dbReference>
<dbReference type="EMBL" id="FMAO01000011">
    <property type="protein sequence ID" value="SCC06185.1"/>
    <property type="molecule type" value="Genomic_DNA"/>
</dbReference>
<keyword evidence="5" id="KW-0472">Membrane</keyword>
<dbReference type="Gene3D" id="3.40.50.2300">
    <property type="match status" value="2"/>
</dbReference>
<organism evidence="9 10">
    <name type="scientific">Weissella bombi</name>
    <dbReference type="NCBI Taxonomy" id="1505725"/>
    <lineage>
        <taxon>Bacteria</taxon>
        <taxon>Bacillati</taxon>
        <taxon>Bacillota</taxon>
        <taxon>Bacilli</taxon>
        <taxon>Lactobacillales</taxon>
        <taxon>Lactobacillaceae</taxon>
        <taxon>Weissella</taxon>
    </lineage>
</organism>
<keyword evidence="10" id="KW-1185">Reference proteome</keyword>
<evidence type="ECO:0000256" key="4">
    <source>
        <dbReference type="ARBA" id="ARBA00022729"/>
    </source>
</evidence>